<keyword evidence="1" id="KW-1133">Transmembrane helix</keyword>
<feature type="transmembrane region" description="Helical" evidence="1">
    <location>
        <begin position="255"/>
        <end position="275"/>
    </location>
</feature>
<evidence type="ECO:0000256" key="1">
    <source>
        <dbReference type="SAM" id="Phobius"/>
    </source>
</evidence>
<dbReference type="Proteomes" id="UP000658514">
    <property type="component" value="Unassembled WGS sequence"/>
</dbReference>
<accession>A0ABR8A3I8</accession>
<evidence type="ECO:0000313" key="4">
    <source>
        <dbReference type="Proteomes" id="UP000658514"/>
    </source>
</evidence>
<keyword evidence="3" id="KW-0378">Hydrolase</keyword>
<feature type="transmembrane region" description="Helical" evidence="1">
    <location>
        <begin position="48"/>
        <end position="67"/>
    </location>
</feature>
<dbReference type="EMBL" id="JACJQH010000001">
    <property type="protein sequence ID" value="MBD2193950.1"/>
    <property type="molecule type" value="Genomic_DNA"/>
</dbReference>
<feature type="transmembrane region" description="Helical" evidence="1">
    <location>
        <begin position="89"/>
        <end position="122"/>
    </location>
</feature>
<keyword evidence="1" id="KW-0812">Transmembrane</keyword>
<dbReference type="GO" id="GO:0008237">
    <property type="term" value="F:metallopeptidase activity"/>
    <property type="evidence" value="ECO:0007669"/>
    <property type="project" value="UniProtKB-KW"/>
</dbReference>
<feature type="domain" description="CAAX prenyl protease 2/Lysostaphin resistance protein A-like" evidence="2">
    <location>
        <begin position="144"/>
        <end position="227"/>
    </location>
</feature>
<evidence type="ECO:0000259" key="2">
    <source>
        <dbReference type="Pfam" id="PF02517"/>
    </source>
</evidence>
<keyword evidence="4" id="KW-1185">Reference proteome</keyword>
<keyword evidence="3" id="KW-0645">Protease</keyword>
<evidence type="ECO:0000313" key="3">
    <source>
        <dbReference type="EMBL" id="MBD2193950.1"/>
    </source>
</evidence>
<protein>
    <submittedName>
        <fullName evidence="3">CPBP family intramembrane metalloprotease</fullName>
    </submittedName>
</protein>
<proteinExistence type="predicted"/>
<dbReference type="PANTHER" id="PTHR36435:SF1">
    <property type="entry name" value="CAAX AMINO TERMINAL PROTEASE FAMILY PROTEIN"/>
    <property type="match status" value="1"/>
</dbReference>
<feature type="transmembrane region" description="Helical" evidence="1">
    <location>
        <begin position="175"/>
        <end position="208"/>
    </location>
</feature>
<organism evidence="3 4">
    <name type="scientific">Calothrix parietina FACHB-288</name>
    <dbReference type="NCBI Taxonomy" id="2692896"/>
    <lineage>
        <taxon>Bacteria</taxon>
        <taxon>Bacillati</taxon>
        <taxon>Cyanobacteriota</taxon>
        <taxon>Cyanophyceae</taxon>
        <taxon>Nostocales</taxon>
        <taxon>Calotrichaceae</taxon>
        <taxon>Calothrix</taxon>
    </lineage>
</organism>
<keyword evidence="1" id="KW-0472">Membrane</keyword>
<dbReference type="InterPro" id="IPR052710">
    <property type="entry name" value="CAAX_protease"/>
</dbReference>
<comment type="caution">
    <text evidence="3">The sequence shown here is derived from an EMBL/GenBank/DDBJ whole genome shotgun (WGS) entry which is preliminary data.</text>
</comment>
<feature type="transmembrane region" description="Helical" evidence="1">
    <location>
        <begin position="15"/>
        <end position="36"/>
    </location>
</feature>
<sequence length="296" mass="33469">MTAENSPNPFLHLKVRYLCLRAILLTIGLGIVLGLVEGFLRVKFNNQFTTLFLYILIFSFLCLWQLADFQRFGIRLQYVVGRLPKKYKWLPMLGLVFLIILFSLSAYLVSFYLLSLAAPSFVENVMRQLASSPSPRNTAPPFYNLFSAIVYIVIAPITEEFLFRGIILQRWASKWGIPTALIVSGIMFGMLHANVLGLSLFGIIMGVLYIKTRTLIVPIACHAFNNSLAVGMGLLSSGSKTTTSVTNQIEQLRSLWWIGVVLMLISLPLLARFLYRNWPRQGTLIPYLLNSSQHIE</sequence>
<gene>
    <name evidence="3" type="ORF">H6G24_00380</name>
</gene>
<reference evidence="3 4" key="1">
    <citation type="journal article" date="2020" name="ISME J.">
        <title>Comparative genomics reveals insights into cyanobacterial evolution and habitat adaptation.</title>
        <authorList>
            <person name="Chen M.Y."/>
            <person name="Teng W.K."/>
            <person name="Zhao L."/>
            <person name="Hu C.X."/>
            <person name="Zhou Y.K."/>
            <person name="Han B.P."/>
            <person name="Song L.R."/>
            <person name="Shu W.S."/>
        </authorList>
    </citation>
    <scope>NUCLEOTIDE SEQUENCE [LARGE SCALE GENOMIC DNA]</scope>
    <source>
        <strain evidence="3 4">FACHB-288</strain>
    </source>
</reference>
<dbReference type="PANTHER" id="PTHR36435">
    <property type="entry name" value="SLR1288 PROTEIN"/>
    <property type="match status" value="1"/>
</dbReference>
<dbReference type="Pfam" id="PF02517">
    <property type="entry name" value="Rce1-like"/>
    <property type="match status" value="1"/>
</dbReference>
<name>A0ABR8A3I8_9CYAN</name>
<feature type="transmembrane region" description="Helical" evidence="1">
    <location>
        <begin position="215"/>
        <end position="235"/>
    </location>
</feature>
<keyword evidence="3" id="KW-0482">Metalloprotease</keyword>
<dbReference type="InterPro" id="IPR003675">
    <property type="entry name" value="Rce1/LyrA-like_dom"/>
</dbReference>
<feature type="transmembrane region" description="Helical" evidence="1">
    <location>
        <begin position="142"/>
        <end position="163"/>
    </location>
</feature>